<evidence type="ECO:0000313" key="1">
    <source>
        <dbReference type="EMBL" id="MFC7669321.1"/>
    </source>
</evidence>
<dbReference type="RefSeq" id="WP_380204830.1">
    <property type="nucleotide sequence ID" value="NZ_JBHTEK010000001.1"/>
</dbReference>
<evidence type="ECO:0000313" key="2">
    <source>
        <dbReference type="Proteomes" id="UP001596513"/>
    </source>
</evidence>
<keyword evidence="2" id="KW-1185">Reference proteome</keyword>
<sequence>MKATSTPALTLPQFNAANINLATLGLNPANPAEDRVSDALAPCAAASPSRPPKAR</sequence>
<dbReference type="EMBL" id="JBHTEK010000001">
    <property type="protein sequence ID" value="MFC7669321.1"/>
    <property type="molecule type" value="Genomic_DNA"/>
</dbReference>
<gene>
    <name evidence="1" type="ORF">ACFQT0_19635</name>
</gene>
<protein>
    <submittedName>
        <fullName evidence="1">Uncharacterized protein</fullName>
    </submittedName>
</protein>
<name>A0ABW2UA41_9BACT</name>
<accession>A0ABW2UA41</accession>
<reference evidence="2" key="1">
    <citation type="journal article" date="2019" name="Int. J. Syst. Evol. Microbiol.">
        <title>The Global Catalogue of Microorganisms (GCM) 10K type strain sequencing project: providing services to taxonomists for standard genome sequencing and annotation.</title>
        <authorList>
            <consortium name="The Broad Institute Genomics Platform"/>
            <consortium name="The Broad Institute Genome Sequencing Center for Infectious Disease"/>
            <person name="Wu L."/>
            <person name="Ma J."/>
        </authorList>
    </citation>
    <scope>NUCLEOTIDE SEQUENCE [LARGE SCALE GENOMIC DNA]</scope>
    <source>
        <strain evidence="2">JCM 19635</strain>
    </source>
</reference>
<comment type="caution">
    <text evidence="1">The sequence shown here is derived from an EMBL/GenBank/DDBJ whole genome shotgun (WGS) entry which is preliminary data.</text>
</comment>
<dbReference type="Proteomes" id="UP001596513">
    <property type="component" value="Unassembled WGS sequence"/>
</dbReference>
<organism evidence="1 2">
    <name type="scientific">Hymenobacter humi</name>
    <dbReference type="NCBI Taxonomy" id="1411620"/>
    <lineage>
        <taxon>Bacteria</taxon>
        <taxon>Pseudomonadati</taxon>
        <taxon>Bacteroidota</taxon>
        <taxon>Cytophagia</taxon>
        <taxon>Cytophagales</taxon>
        <taxon>Hymenobacteraceae</taxon>
        <taxon>Hymenobacter</taxon>
    </lineage>
</organism>
<proteinExistence type="predicted"/>